<comment type="caution">
    <text evidence="3">The sequence shown here is derived from an EMBL/GenBank/DDBJ whole genome shotgun (WGS) entry which is preliminary data.</text>
</comment>
<gene>
    <name evidence="3" type="ORF">NP493_119g06024</name>
</gene>
<name>A0AAD9UH38_RIDPI</name>
<dbReference type="GO" id="GO:0005886">
    <property type="term" value="C:plasma membrane"/>
    <property type="evidence" value="ECO:0007669"/>
    <property type="project" value="TreeGrafter"/>
</dbReference>
<evidence type="ECO:0000313" key="3">
    <source>
        <dbReference type="EMBL" id="KAK2188946.1"/>
    </source>
</evidence>
<dbReference type="Proteomes" id="UP001209878">
    <property type="component" value="Unassembled WGS sequence"/>
</dbReference>
<dbReference type="EMBL" id="JAODUO010000118">
    <property type="protein sequence ID" value="KAK2188946.1"/>
    <property type="molecule type" value="Genomic_DNA"/>
</dbReference>
<evidence type="ECO:0000256" key="2">
    <source>
        <dbReference type="ARBA" id="ARBA00022553"/>
    </source>
</evidence>
<evidence type="ECO:0000256" key="1">
    <source>
        <dbReference type="ARBA" id="ARBA00008846"/>
    </source>
</evidence>
<dbReference type="PROSITE" id="PS51421">
    <property type="entry name" value="RAS"/>
    <property type="match status" value="1"/>
</dbReference>
<dbReference type="GO" id="GO:0005246">
    <property type="term" value="F:calcium channel regulator activity"/>
    <property type="evidence" value="ECO:0007669"/>
    <property type="project" value="TreeGrafter"/>
</dbReference>
<dbReference type="SMART" id="SM00175">
    <property type="entry name" value="RAB"/>
    <property type="match status" value="1"/>
</dbReference>
<dbReference type="AlphaFoldDB" id="A0AAD9UH38"/>
<dbReference type="Pfam" id="PF00071">
    <property type="entry name" value="Ras"/>
    <property type="match status" value="1"/>
</dbReference>
<comment type="similarity">
    <text evidence="1">Belongs to the small GTPase superfamily. RGK family.</text>
</comment>
<dbReference type="PROSITE" id="PS51419">
    <property type="entry name" value="RAB"/>
    <property type="match status" value="1"/>
</dbReference>
<proteinExistence type="inferred from homology"/>
<keyword evidence="4" id="KW-1185">Reference proteome</keyword>
<sequence length="147" mass="16540">MWAQYEVDAFVVVYSITDRRSFQKAADLLDAIRSVGDSRVATILVANKSDLVRSRIVGEKEGKLTAEEFDAKYTEVSAVLNHKVDHLLAGVLKQIRLIKAKQRRDAKKRAKEREVAKCLSRARQHLLGTCFKPLRGTSKSCENLLAL</sequence>
<keyword evidence="2" id="KW-0597">Phosphoprotein</keyword>
<accession>A0AAD9UH38</accession>
<evidence type="ECO:0000313" key="4">
    <source>
        <dbReference type="Proteomes" id="UP001209878"/>
    </source>
</evidence>
<dbReference type="SMART" id="SM00173">
    <property type="entry name" value="RAS"/>
    <property type="match status" value="1"/>
</dbReference>
<dbReference type="SUPFAM" id="SSF52540">
    <property type="entry name" value="P-loop containing nucleoside triphosphate hydrolases"/>
    <property type="match status" value="1"/>
</dbReference>
<dbReference type="PANTHER" id="PTHR45775">
    <property type="entry name" value="RAD, GEM/KIR FAMILY MEMBER 2, ISOFORM C"/>
    <property type="match status" value="1"/>
</dbReference>
<dbReference type="GO" id="GO:0005525">
    <property type="term" value="F:GTP binding"/>
    <property type="evidence" value="ECO:0007669"/>
    <property type="project" value="InterPro"/>
</dbReference>
<dbReference type="InterPro" id="IPR027417">
    <property type="entry name" value="P-loop_NTPase"/>
</dbReference>
<dbReference type="PANTHER" id="PTHR45775:SF6">
    <property type="entry name" value="RAD, GEM_KIR FAMILY MEMBER 2, ISOFORM C"/>
    <property type="match status" value="1"/>
</dbReference>
<reference evidence="3" key="1">
    <citation type="journal article" date="2023" name="Mol. Biol. Evol.">
        <title>Third-Generation Sequencing Reveals the Adaptive Role of the Epigenome in Three Deep-Sea Polychaetes.</title>
        <authorList>
            <person name="Perez M."/>
            <person name="Aroh O."/>
            <person name="Sun Y."/>
            <person name="Lan Y."/>
            <person name="Juniper S.K."/>
            <person name="Young C.R."/>
            <person name="Angers B."/>
            <person name="Qian P.Y."/>
        </authorList>
    </citation>
    <scope>NUCLEOTIDE SEQUENCE</scope>
    <source>
        <strain evidence="3">R07B-5</strain>
    </source>
</reference>
<organism evidence="3 4">
    <name type="scientific">Ridgeia piscesae</name>
    <name type="common">Tubeworm</name>
    <dbReference type="NCBI Taxonomy" id="27915"/>
    <lineage>
        <taxon>Eukaryota</taxon>
        <taxon>Metazoa</taxon>
        <taxon>Spiralia</taxon>
        <taxon>Lophotrochozoa</taxon>
        <taxon>Annelida</taxon>
        <taxon>Polychaeta</taxon>
        <taxon>Sedentaria</taxon>
        <taxon>Canalipalpata</taxon>
        <taxon>Sabellida</taxon>
        <taxon>Siboglinidae</taxon>
        <taxon>Ridgeia</taxon>
    </lineage>
</organism>
<dbReference type="InterPro" id="IPR051641">
    <property type="entry name" value="RGK_GTP-binding_reg"/>
</dbReference>
<dbReference type="GO" id="GO:0003924">
    <property type="term" value="F:GTPase activity"/>
    <property type="evidence" value="ECO:0007669"/>
    <property type="project" value="InterPro"/>
</dbReference>
<dbReference type="InterPro" id="IPR001806">
    <property type="entry name" value="Small_GTPase"/>
</dbReference>
<dbReference type="Gene3D" id="3.40.50.300">
    <property type="entry name" value="P-loop containing nucleotide triphosphate hydrolases"/>
    <property type="match status" value="1"/>
</dbReference>
<protein>
    <submittedName>
        <fullName evidence="3">Uncharacterized protein</fullName>
    </submittedName>
</protein>